<sequence>MTQEVGEYTLTPEEEQSFLMWELGIESVTTLEERGPVQEEDKWLIPGMVSTTDTFVYGESMAGKSFLISQITASLVDGRDVLGIKPYTSGLKVLLIANDSDGGLEYQERVAKLKTNTDNVFIMQKLGKLSAADWEDLYEYVKLEGIDAVILDHATAELDGDSNRREPWVDLWGRLGRFGPGVARILVGHGTDSRFEGRKIKRPMGNAAATQLPRARVHLFAPGDIRNPKRVLELDSNNACVDPIQCRRGEDGYIELDEEADEKQRQRSTKTTNQNKALVEAALSAPGRKTQVEACQWIAQQPGVDLAHGTVRTKLNRMKDIGWDRDKGKYVRVL</sequence>
<organism evidence="1 2">
    <name type="scientific">Corynebacterium urealyticum (strain ATCC 43042 / DSM 7109)</name>
    <dbReference type="NCBI Taxonomy" id="504474"/>
    <lineage>
        <taxon>Bacteria</taxon>
        <taxon>Bacillati</taxon>
        <taxon>Actinomycetota</taxon>
        <taxon>Actinomycetes</taxon>
        <taxon>Mycobacteriales</taxon>
        <taxon>Corynebacteriaceae</taxon>
        <taxon>Corynebacterium</taxon>
    </lineage>
</organism>
<gene>
    <name evidence="1" type="ordered locus">cu0013</name>
</gene>
<dbReference type="AlphaFoldDB" id="B1VDY4"/>
<dbReference type="GeneID" id="60604817"/>
<dbReference type="HOGENOM" id="CLU_830844_0_0_11"/>
<accession>B1VDY4</accession>
<dbReference type="eggNOG" id="COG1066">
    <property type="taxonomic scope" value="Bacteria"/>
</dbReference>
<dbReference type="EMBL" id="AM942444">
    <property type="protein sequence ID" value="CAQ03973.1"/>
    <property type="molecule type" value="Genomic_DNA"/>
</dbReference>
<proteinExistence type="predicted"/>
<dbReference type="Pfam" id="PF13481">
    <property type="entry name" value="AAA_25"/>
    <property type="match status" value="1"/>
</dbReference>
<protein>
    <submittedName>
        <fullName evidence="1">Uncharacterized protein</fullName>
    </submittedName>
</protein>
<dbReference type="RefSeq" id="WP_012359279.1">
    <property type="nucleotide sequence ID" value="NC_010545.1"/>
</dbReference>
<evidence type="ECO:0000313" key="1">
    <source>
        <dbReference type="EMBL" id="CAQ03973.1"/>
    </source>
</evidence>
<dbReference type="Proteomes" id="UP000001727">
    <property type="component" value="Chromosome"/>
</dbReference>
<reference evidence="1 2" key="1">
    <citation type="journal article" date="2008" name="J. Biotechnol.">
        <title>The lifestyle of Corynebacterium urealyticum derived from its complete genome sequence established by pyrosequencing.</title>
        <authorList>
            <person name="Tauch A."/>
            <person name="Trost E."/>
            <person name="Tilker A."/>
            <person name="Ludewig U."/>
            <person name="Schneiker S."/>
            <person name="Goesmann A."/>
            <person name="Arnold W."/>
            <person name="Bekel T."/>
            <person name="Brinkrolf K."/>
            <person name="Brune I."/>
            <person name="Goetker S."/>
            <person name="Kalinowski J."/>
            <person name="Kamp P.-B."/>
            <person name="Lobo F.P."/>
            <person name="Viehoever P."/>
            <person name="Weisshaar B."/>
            <person name="Soriano F."/>
            <person name="Droege M."/>
            <person name="Puehler A."/>
        </authorList>
    </citation>
    <scope>NUCLEOTIDE SEQUENCE [LARGE SCALE GENOMIC DNA]</scope>
    <source>
        <strain evidence="2">ATCC 43042 / DSM 7109</strain>
    </source>
</reference>
<dbReference type="SUPFAM" id="SSF52540">
    <property type="entry name" value="P-loop containing nucleoside triphosphate hydrolases"/>
    <property type="match status" value="1"/>
</dbReference>
<dbReference type="KEGG" id="cur:cu0013"/>
<dbReference type="Gene3D" id="3.40.50.300">
    <property type="entry name" value="P-loop containing nucleotide triphosphate hydrolases"/>
    <property type="match status" value="1"/>
</dbReference>
<evidence type="ECO:0000313" key="2">
    <source>
        <dbReference type="Proteomes" id="UP000001727"/>
    </source>
</evidence>
<name>B1VDY4_CORU7</name>
<keyword evidence="2" id="KW-1185">Reference proteome</keyword>
<dbReference type="InterPro" id="IPR027417">
    <property type="entry name" value="P-loop_NTPase"/>
</dbReference>